<dbReference type="PROSITE" id="PS51257">
    <property type="entry name" value="PROKAR_LIPOPROTEIN"/>
    <property type="match status" value="1"/>
</dbReference>
<dbReference type="RefSeq" id="WP_408075530.1">
    <property type="nucleotide sequence ID" value="NZ_JBELQB010000010.1"/>
</dbReference>
<gene>
    <name evidence="1" type="ORF">ABS768_13775</name>
</gene>
<proteinExistence type="predicted"/>
<evidence type="ECO:0000313" key="2">
    <source>
        <dbReference type="Proteomes" id="UP001629059"/>
    </source>
</evidence>
<sequence length="213" mass="23441">MKKILFFAAIAFAGITFFSCSNESISEQPSNSFNLKSTVEIDSAYVITESKNAMISFVEGVTPYYHEGMTFNDFKWSLDPASGLEKITAEGNDLLKKSFSILQKESSIEDATGIEIMRATEAMIQHNIDLGYKTTDEVDLDKDSFWLFGLDPNSVQEEASFLKKKDCKWYQIGCHISNIWEWLSSTANGGGASNGATLAAVVTIASGILILLL</sequence>
<keyword evidence="2" id="KW-1185">Reference proteome</keyword>
<dbReference type="EMBL" id="JBELQB010000010">
    <property type="protein sequence ID" value="MFL9838578.1"/>
    <property type="molecule type" value="Genomic_DNA"/>
</dbReference>
<reference evidence="1 2" key="1">
    <citation type="submission" date="2024-06" db="EMBL/GenBank/DDBJ databases">
        <authorList>
            <person name="Kaempfer P."/>
            <person name="Viver T."/>
        </authorList>
    </citation>
    <scope>NUCLEOTIDE SEQUENCE [LARGE SCALE GENOMIC DNA]</scope>
    <source>
        <strain evidence="1 2">ST-75</strain>
    </source>
</reference>
<comment type="caution">
    <text evidence="1">The sequence shown here is derived from an EMBL/GenBank/DDBJ whole genome shotgun (WGS) entry which is preliminary data.</text>
</comment>
<accession>A0ABW8YHB3</accession>
<dbReference type="Proteomes" id="UP001629059">
    <property type="component" value="Unassembled WGS sequence"/>
</dbReference>
<protein>
    <submittedName>
        <fullName evidence="1">Uncharacterized protein</fullName>
    </submittedName>
</protein>
<evidence type="ECO:0000313" key="1">
    <source>
        <dbReference type="EMBL" id="MFL9838578.1"/>
    </source>
</evidence>
<organism evidence="1 2">
    <name type="scientific">Flavobacterium rhizophilum</name>
    <dbReference type="NCBI Taxonomy" id="3163296"/>
    <lineage>
        <taxon>Bacteria</taxon>
        <taxon>Pseudomonadati</taxon>
        <taxon>Bacteroidota</taxon>
        <taxon>Flavobacteriia</taxon>
        <taxon>Flavobacteriales</taxon>
        <taxon>Flavobacteriaceae</taxon>
        <taxon>Flavobacterium</taxon>
    </lineage>
</organism>
<name>A0ABW8YHB3_9FLAO</name>